<organism evidence="1 2">
    <name type="scientific">Pyrenophora seminiperda CCB06</name>
    <dbReference type="NCBI Taxonomy" id="1302712"/>
    <lineage>
        <taxon>Eukaryota</taxon>
        <taxon>Fungi</taxon>
        <taxon>Dikarya</taxon>
        <taxon>Ascomycota</taxon>
        <taxon>Pezizomycotina</taxon>
        <taxon>Dothideomycetes</taxon>
        <taxon>Pleosporomycetidae</taxon>
        <taxon>Pleosporales</taxon>
        <taxon>Pleosporineae</taxon>
        <taxon>Pleosporaceae</taxon>
        <taxon>Pyrenophora</taxon>
    </lineage>
</organism>
<dbReference type="EMBL" id="KE747814">
    <property type="protein sequence ID" value="RMZ67992.1"/>
    <property type="molecule type" value="Genomic_DNA"/>
</dbReference>
<proteinExistence type="predicted"/>
<protein>
    <submittedName>
        <fullName evidence="1">Uncharacterized protein</fullName>
    </submittedName>
</protein>
<evidence type="ECO:0000313" key="1">
    <source>
        <dbReference type="EMBL" id="RMZ67992.1"/>
    </source>
</evidence>
<reference evidence="1 2" key="1">
    <citation type="journal article" date="2014" name="PLoS ONE">
        <title>De novo Genome Assembly of the Fungal Plant Pathogen Pyrenophora semeniperda.</title>
        <authorList>
            <person name="Soliai M.M."/>
            <person name="Meyer S.E."/>
            <person name="Udall J.A."/>
            <person name="Elzinga D.E."/>
            <person name="Hermansen R.A."/>
            <person name="Bodily P.M."/>
            <person name="Hart A.A."/>
            <person name="Coleman C.E."/>
        </authorList>
    </citation>
    <scope>NUCLEOTIDE SEQUENCE [LARGE SCALE GENOMIC DNA]</scope>
    <source>
        <strain evidence="1 2">CCB06</strain>
        <tissue evidence="1">Mycelium</tissue>
    </source>
</reference>
<dbReference type="Proteomes" id="UP000265663">
    <property type="component" value="Unassembled WGS sequence"/>
</dbReference>
<dbReference type="AlphaFoldDB" id="A0A3M7M0M8"/>
<sequence length="73" mass="8359">MTRLQQQAEVRLYSIVISDEASLAPSLFSRQTVLCSKAVFTVFVLYKSEYKCRDGLLFPRISSVACGRWKLRP</sequence>
<keyword evidence="2" id="KW-1185">Reference proteome</keyword>
<gene>
    <name evidence="1" type="ORF">GMOD_00004095</name>
</gene>
<accession>A0A3M7M0M8</accession>
<evidence type="ECO:0000313" key="2">
    <source>
        <dbReference type="Proteomes" id="UP000265663"/>
    </source>
</evidence>
<name>A0A3M7M0M8_9PLEO</name>